<proteinExistence type="predicted"/>
<dbReference type="Gene3D" id="1.10.238.10">
    <property type="entry name" value="EF-hand"/>
    <property type="match status" value="13"/>
</dbReference>
<dbReference type="GO" id="GO:0005509">
    <property type="term" value="F:calcium ion binding"/>
    <property type="evidence" value="ECO:0007669"/>
    <property type="project" value="InterPro"/>
</dbReference>
<evidence type="ECO:0000256" key="4">
    <source>
        <dbReference type="ARBA" id="ARBA00022837"/>
    </source>
</evidence>
<evidence type="ECO:0000256" key="5">
    <source>
        <dbReference type="SAM" id="MobiDB-lite"/>
    </source>
</evidence>
<feature type="region of interest" description="Disordered" evidence="5">
    <location>
        <begin position="1308"/>
        <end position="1362"/>
    </location>
</feature>
<dbReference type="FunFam" id="1.10.238.10:FF:000179">
    <property type="entry name" value="EF-hand calcium-binding domain-containing protein 6"/>
    <property type="match status" value="1"/>
</dbReference>
<comment type="caution">
    <text evidence="7">The sequence shown here is derived from an EMBL/GenBank/DDBJ whole genome shotgun (WGS) entry which is preliminary data.</text>
</comment>
<dbReference type="SMART" id="SM00054">
    <property type="entry name" value="EFh"/>
    <property type="match status" value="14"/>
</dbReference>
<feature type="domain" description="EF-hand" evidence="6">
    <location>
        <begin position="917"/>
        <end position="952"/>
    </location>
</feature>
<keyword evidence="3" id="KW-0677">Repeat</keyword>
<dbReference type="PANTHER" id="PTHR20875:SF2">
    <property type="entry name" value="EF-HAND CALCIUM-BINDING DOMAIN-CONTAINING PROTEIN 6"/>
    <property type="match status" value="1"/>
</dbReference>
<dbReference type="PROSITE" id="PS00018">
    <property type="entry name" value="EF_HAND_1"/>
    <property type="match status" value="4"/>
</dbReference>
<feature type="domain" description="EF-hand" evidence="6">
    <location>
        <begin position="1138"/>
        <end position="1173"/>
    </location>
</feature>
<feature type="non-terminal residue" evidence="7">
    <location>
        <position position="1"/>
    </location>
</feature>
<accession>A0A9Q0XX00</accession>
<feature type="domain" description="EF-hand" evidence="6">
    <location>
        <begin position="953"/>
        <end position="988"/>
    </location>
</feature>
<feature type="domain" description="EF-hand" evidence="6">
    <location>
        <begin position="366"/>
        <end position="401"/>
    </location>
</feature>
<gene>
    <name evidence="7" type="ORF">JRQ81_015646</name>
</gene>
<keyword evidence="2" id="KW-0479">Metal-binding</keyword>
<dbReference type="PANTHER" id="PTHR20875">
    <property type="entry name" value="EF-HAND CALCIUM-BINDING DOMAIN-CONTAINING PROTEIN 6-RELATED"/>
    <property type="match status" value="1"/>
</dbReference>
<name>A0A9Q0XX00_9SAUR</name>
<feature type="compositionally biased region" description="Low complexity" evidence="5">
    <location>
        <begin position="84"/>
        <end position="113"/>
    </location>
</feature>
<evidence type="ECO:0000313" key="8">
    <source>
        <dbReference type="Proteomes" id="UP001142489"/>
    </source>
</evidence>
<feature type="compositionally biased region" description="Polar residues" evidence="5">
    <location>
        <begin position="1331"/>
        <end position="1349"/>
    </location>
</feature>
<feature type="compositionally biased region" description="Basic and acidic residues" evidence="5">
    <location>
        <begin position="326"/>
        <end position="335"/>
    </location>
</feature>
<dbReference type="OrthoDB" id="26525at2759"/>
<feature type="region of interest" description="Disordered" evidence="5">
    <location>
        <begin position="84"/>
        <end position="119"/>
    </location>
</feature>
<feature type="domain" description="EF-hand" evidence="6">
    <location>
        <begin position="709"/>
        <end position="744"/>
    </location>
</feature>
<dbReference type="InterPro" id="IPR011992">
    <property type="entry name" value="EF-hand-dom_pair"/>
</dbReference>
<feature type="domain" description="EF-hand" evidence="6">
    <location>
        <begin position="473"/>
        <end position="508"/>
    </location>
</feature>
<dbReference type="EMBL" id="JAPFRF010000006">
    <property type="protein sequence ID" value="KAJ7329472.1"/>
    <property type="molecule type" value="Genomic_DNA"/>
</dbReference>
<feature type="region of interest" description="Disordered" evidence="5">
    <location>
        <begin position="1"/>
        <end position="57"/>
    </location>
</feature>
<evidence type="ECO:0000313" key="7">
    <source>
        <dbReference type="EMBL" id="KAJ7329472.1"/>
    </source>
</evidence>
<dbReference type="FunFam" id="1.10.238.10:FF:000121">
    <property type="entry name" value="EF-hand calcium-binding domain-containing protein 6"/>
    <property type="match status" value="3"/>
</dbReference>
<dbReference type="Proteomes" id="UP001142489">
    <property type="component" value="Unassembled WGS sequence"/>
</dbReference>
<feature type="domain" description="EF-hand" evidence="6">
    <location>
        <begin position="138"/>
        <end position="173"/>
    </location>
</feature>
<dbReference type="Pfam" id="PF13499">
    <property type="entry name" value="EF-hand_7"/>
    <property type="match status" value="3"/>
</dbReference>
<evidence type="ECO:0000256" key="2">
    <source>
        <dbReference type="ARBA" id="ARBA00022723"/>
    </source>
</evidence>
<dbReference type="FunFam" id="1.10.238.10:FF:000325">
    <property type="entry name" value="EF-hand calcium binding domain 6"/>
    <property type="match status" value="1"/>
</dbReference>
<dbReference type="Pfam" id="PF08976">
    <property type="entry name" value="EF-hand_11"/>
    <property type="match status" value="2"/>
</dbReference>
<dbReference type="FunFam" id="1.10.238.10:FF:000243">
    <property type="entry name" value="EF-hand calcium binding domain 6"/>
    <property type="match status" value="1"/>
</dbReference>
<dbReference type="PROSITE" id="PS50222">
    <property type="entry name" value="EF_HAND_2"/>
    <property type="match status" value="11"/>
</dbReference>
<dbReference type="SUPFAM" id="SSF47473">
    <property type="entry name" value="EF-hand"/>
    <property type="match status" value="7"/>
</dbReference>
<evidence type="ECO:0000259" key="6">
    <source>
        <dbReference type="PROSITE" id="PS50222"/>
    </source>
</evidence>
<evidence type="ECO:0000256" key="3">
    <source>
        <dbReference type="ARBA" id="ARBA00022737"/>
    </source>
</evidence>
<dbReference type="Pfam" id="PF13202">
    <property type="entry name" value="EF-hand_5"/>
    <property type="match status" value="2"/>
</dbReference>
<organism evidence="7 8">
    <name type="scientific">Phrynocephalus forsythii</name>
    <dbReference type="NCBI Taxonomy" id="171643"/>
    <lineage>
        <taxon>Eukaryota</taxon>
        <taxon>Metazoa</taxon>
        <taxon>Chordata</taxon>
        <taxon>Craniata</taxon>
        <taxon>Vertebrata</taxon>
        <taxon>Euteleostomi</taxon>
        <taxon>Lepidosauria</taxon>
        <taxon>Squamata</taxon>
        <taxon>Bifurcata</taxon>
        <taxon>Unidentata</taxon>
        <taxon>Episquamata</taxon>
        <taxon>Toxicofera</taxon>
        <taxon>Iguania</taxon>
        <taxon>Acrodonta</taxon>
        <taxon>Agamidae</taxon>
        <taxon>Agaminae</taxon>
        <taxon>Phrynocephalus</taxon>
    </lineage>
</organism>
<dbReference type="GO" id="GO:0005654">
    <property type="term" value="C:nucleoplasm"/>
    <property type="evidence" value="ECO:0007669"/>
    <property type="project" value="TreeGrafter"/>
</dbReference>
<dbReference type="InterPro" id="IPR018247">
    <property type="entry name" value="EF_Hand_1_Ca_BS"/>
</dbReference>
<dbReference type="InterPro" id="IPR002048">
    <property type="entry name" value="EF_hand_dom"/>
</dbReference>
<feature type="domain" description="EF-hand" evidence="6">
    <location>
        <begin position="1032"/>
        <end position="1067"/>
    </location>
</feature>
<protein>
    <recommendedName>
        <fullName evidence="6">EF-hand domain-containing protein</fullName>
    </recommendedName>
</protein>
<keyword evidence="1" id="KW-0597">Phosphoprotein</keyword>
<feature type="domain" description="EF-hand" evidence="6">
    <location>
        <begin position="238"/>
        <end position="273"/>
    </location>
</feature>
<dbReference type="CDD" id="cd00051">
    <property type="entry name" value="EFh"/>
    <property type="match status" value="3"/>
</dbReference>
<keyword evidence="8" id="KW-1185">Reference proteome</keyword>
<dbReference type="InterPro" id="IPR015070">
    <property type="entry name" value="EF_hand_DJBP"/>
</dbReference>
<sequence length="1558" mass="179683">PFRKRVSNPGWWNSAQASRGPDGGSLRSPPPPACKGGEGKDSPTAPSSHGKAAEIQPGIMSRVVSASDYSSLCPRSHGIVFNSRLQSTSSSRSATRSSGGSSSSVQSSARSISTVGSVPDPTLSSADIEQILLQKTTAKEDELKKAFQTLDIDQTLKVTKGEFKRVIEMFILPLTQEQFDSLLTKVPGSSSVSVPYLEFLSKFSKPVDPVCIKWSNAGDSHTRTLSQLECLLREKISQKLKHFIKTCRLFDYNQNGQIQRHELRRVLEINCFRMTDCEYDKLWNRYCVCRTNTLNYKEFLQYLGINLDKKKKRSTENQDSVLKQNEPPEKKKNESKVLVPMMTPGYNLTKIHLDATARSFREKLRSAYEDIVKAFRAFDVGRSGFISLEYLKSVLNTFVFPIRSDVFQELMNRFGIKISKNMAWERFLDKFQDPWTFDMSRASPIVKPHRSRKLDEDASSDRILLKLHGHIQDAYSSLKKAFLMLDRNQDGKITRNELRRILDCIMFRISDDDFQELIKIIDPQHTGHLSYNKFLNLFEERDSITDSKWINGSKKAKKPTSVLEAWKIAEDVLTEQIRGFWIEFSKALQACDPRNNGIISRNDFRKVLQLYCPSLHDDHFIALYQKYQDDTTEGVLYRMLLHSLGVADLPKELTAIANVPPSQGSQQREGKKQVDLSERMKQIEDNACKCTKNRTVDEVIGRLRDGILQQETSLRDAFLAYNKQASGKLSKPDFRKLLDDIGMPVDDDQFNLLIDKIGFPSGGLSYLDFVAIFEDSRLSGRTPNHRVSGNKCRFLSAEECLSQYSDKLMEEYGDPYIAFRKIDLNNDGIITMLDFRRLLDSLMVSMTDEEYGRLLGLLGLNMTSTLNYPEFLQLFQMHATKEMRPWLAPSYKPKQIAADADLACEQAHYYLSIKAQSRWNDLAMHFHEYDSDGNGLILKKDLKDVLYRCSIPMNPKEFEKLWARYDVSGKGYLTHKEFLQKMGVENPSPGTGVNKQFMSENYIRFMDHYKREKKKHIDINEIIFKIREKYHTCSQDFHKAFLQQDKNREGCISVGNLRKLLEDFQCCLGYEQYSELLYSLGISIQDNKLSYFDFLRAIDDRAAFKRRRRNTVPPVPPISFVQLSIDEAMQKIKQIVTESSDLLYKAFAAFDKERTGAISTLDFRQVLHHFCFPLSEKQFNHLLKVQRLRGEHSIDWKYFLQKFNFLSESEREHSKFACRELSVQEVFARVQEVVRARFQAIEQEFKKADSTKEKVVSKEVFRDICNQRFLLLTDEQFENLWNTVPLDANGKLKYPGFLRMFSTEGREVPELPSANCPDGPSKPATPAEPGSRQSSRPKTASPSSLQKTPAGSRPHTAAVPNPPLLNCKPIESKVRKVVQYCWREILKECREKDVDRLGEIPVEDFLAITEKFHLNLTNEELKQLITKYDFKSVGRFAYCDFLQSCVLLFKQQEVSPMQRIVIQNPRVQNPPGPQSPTFFNAMMRIQPQILHCWRPMRRTFKFYDESGTGLLSVQDFRQVLRKYGINLSEEEFFHILEYYDKTLTSKISYNEFLRAFLQ</sequence>
<keyword evidence="4" id="KW-0106">Calcium</keyword>
<evidence type="ECO:0000256" key="1">
    <source>
        <dbReference type="ARBA" id="ARBA00022553"/>
    </source>
</evidence>
<dbReference type="InterPro" id="IPR052603">
    <property type="entry name" value="EFCB6"/>
</dbReference>
<feature type="domain" description="EF-hand" evidence="6">
    <location>
        <begin position="818"/>
        <end position="845"/>
    </location>
</feature>
<feature type="region of interest" description="Disordered" evidence="5">
    <location>
        <begin position="314"/>
        <end position="336"/>
    </location>
</feature>
<reference evidence="7" key="1">
    <citation type="journal article" date="2023" name="DNA Res.">
        <title>Chromosome-level genome assembly of Phrynocephalus forsythii using third-generation DNA sequencing and Hi-C analysis.</title>
        <authorList>
            <person name="Qi Y."/>
            <person name="Zhao W."/>
            <person name="Zhao Y."/>
            <person name="Niu C."/>
            <person name="Cao S."/>
            <person name="Zhang Y."/>
        </authorList>
    </citation>
    <scope>NUCLEOTIDE SEQUENCE</scope>
    <source>
        <tissue evidence="7">Muscle</tissue>
    </source>
</reference>
<feature type="domain" description="EF-hand" evidence="6">
    <location>
        <begin position="1496"/>
        <end position="1526"/>
    </location>
</feature>